<name>A0ABR4PE88_9HELO</name>
<protein>
    <recommendedName>
        <fullName evidence="1">N-acetyltransferase domain-containing protein</fullName>
    </recommendedName>
</protein>
<proteinExistence type="predicted"/>
<gene>
    <name evidence="2" type="ORF">PVAG01_05794</name>
</gene>
<accession>A0ABR4PE88</accession>
<dbReference type="Gene3D" id="3.40.630.30">
    <property type="match status" value="1"/>
</dbReference>
<dbReference type="InterPro" id="IPR016181">
    <property type="entry name" value="Acyl_CoA_acyltransferase"/>
</dbReference>
<dbReference type="Proteomes" id="UP001629113">
    <property type="component" value="Unassembled WGS sequence"/>
</dbReference>
<evidence type="ECO:0000259" key="1">
    <source>
        <dbReference type="PROSITE" id="PS51186"/>
    </source>
</evidence>
<dbReference type="EMBL" id="JBFCZG010000005">
    <property type="protein sequence ID" value="KAL3421638.1"/>
    <property type="molecule type" value="Genomic_DNA"/>
</dbReference>
<evidence type="ECO:0000313" key="3">
    <source>
        <dbReference type="Proteomes" id="UP001629113"/>
    </source>
</evidence>
<comment type="caution">
    <text evidence="2">The sequence shown here is derived from an EMBL/GenBank/DDBJ whole genome shotgun (WGS) entry which is preliminary data.</text>
</comment>
<evidence type="ECO:0000313" key="2">
    <source>
        <dbReference type="EMBL" id="KAL3421638.1"/>
    </source>
</evidence>
<sequence length="230" mass="25919">MASIGLIPWDPQSQEHCQRLVLQRTACGWNQKAIKSWKKPQLQGEMAIHWVVLSHSDPEKNAKLSQHLATYPAESQEIMDTASSLGGKARDPKLSTFIPVGHISLDSVLKDSRLADSSLGIYHISTFYISTALQGCGLGRATMDRLETMATQDPLCAKVLTLRTSAREPAFEEARNLALGRTGPPKIVSQDWYQRRGYEIFDRVERVWCDKDPQGKKWWIDAVLMRRTIA</sequence>
<dbReference type="PROSITE" id="PS51186">
    <property type="entry name" value="GNAT"/>
    <property type="match status" value="1"/>
</dbReference>
<dbReference type="SUPFAM" id="SSF55729">
    <property type="entry name" value="Acyl-CoA N-acyltransferases (Nat)"/>
    <property type="match status" value="1"/>
</dbReference>
<feature type="domain" description="N-acetyltransferase" evidence="1">
    <location>
        <begin position="48"/>
        <end position="230"/>
    </location>
</feature>
<keyword evidence="3" id="KW-1185">Reference proteome</keyword>
<reference evidence="2 3" key="1">
    <citation type="submission" date="2024-06" db="EMBL/GenBank/DDBJ databases">
        <title>Complete genome of Phlyctema vagabunda strain 19-DSS-EL-015.</title>
        <authorList>
            <person name="Fiorenzani C."/>
        </authorList>
    </citation>
    <scope>NUCLEOTIDE SEQUENCE [LARGE SCALE GENOMIC DNA]</scope>
    <source>
        <strain evidence="2 3">19-DSS-EL-015</strain>
    </source>
</reference>
<dbReference type="InterPro" id="IPR000182">
    <property type="entry name" value="GNAT_dom"/>
</dbReference>
<organism evidence="2 3">
    <name type="scientific">Phlyctema vagabunda</name>
    <dbReference type="NCBI Taxonomy" id="108571"/>
    <lineage>
        <taxon>Eukaryota</taxon>
        <taxon>Fungi</taxon>
        <taxon>Dikarya</taxon>
        <taxon>Ascomycota</taxon>
        <taxon>Pezizomycotina</taxon>
        <taxon>Leotiomycetes</taxon>
        <taxon>Helotiales</taxon>
        <taxon>Dermateaceae</taxon>
        <taxon>Phlyctema</taxon>
    </lineage>
</organism>